<accession>A0AAN9PYB3</accession>
<organism evidence="1 2">
    <name type="scientific">Canavalia gladiata</name>
    <name type="common">Sword bean</name>
    <name type="synonym">Dolichos gladiatus</name>
    <dbReference type="NCBI Taxonomy" id="3824"/>
    <lineage>
        <taxon>Eukaryota</taxon>
        <taxon>Viridiplantae</taxon>
        <taxon>Streptophyta</taxon>
        <taxon>Embryophyta</taxon>
        <taxon>Tracheophyta</taxon>
        <taxon>Spermatophyta</taxon>
        <taxon>Magnoliopsida</taxon>
        <taxon>eudicotyledons</taxon>
        <taxon>Gunneridae</taxon>
        <taxon>Pentapetalae</taxon>
        <taxon>rosids</taxon>
        <taxon>fabids</taxon>
        <taxon>Fabales</taxon>
        <taxon>Fabaceae</taxon>
        <taxon>Papilionoideae</taxon>
        <taxon>50 kb inversion clade</taxon>
        <taxon>NPAAA clade</taxon>
        <taxon>indigoferoid/millettioid clade</taxon>
        <taxon>Phaseoleae</taxon>
        <taxon>Canavalia</taxon>
    </lineage>
</organism>
<proteinExistence type="predicted"/>
<sequence length="70" mass="7950">MNESLLNQAAIFLKCQQDRLPFSHLGIPIDINLRKRNSLDPYGVESFSPKENNWLCMASCSLFPSNIPEP</sequence>
<comment type="caution">
    <text evidence="1">The sequence shown here is derived from an EMBL/GenBank/DDBJ whole genome shotgun (WGS) entry which is preliminary data.</text>
</comment>
<evidence type="ECO:0000313" key="2">
    <source>
        <dbReference type="Proteomes" id="UP001367508"/>
    </source>
</evidence>
<evidence type="ECO:0000313" key="1">
    <source>
        <dbReference type="EMBL" id="KAK7312963.1"/>
    </source>
</evidence>
<dbReference type="AlphaFoldDB" id="A0AAN9PYB3"/>
<reference evidence="1 2" key="1">
    <citation type="submission" date="2024-01" db="EMBL/GenBank/DDBJ databases">
        <title>The genomes of 5 underutilized Papilionoideae crops provide insights into root nodulation and disease resistanc.</title>
        <authorList>
            <person name="Jiang F."/>
        </authorList>
    </citation>
    <scope>NUCLEOTIDE SEQUENCE [LARGE SCALE GENOMIC DNA]</scope>
    <source>
        <strain evidence="1">LVBAO_FW01</strain>
        <tissue evidence="1">Leaves</tissue>
    </source>
</reference>
<name>A0AAN9PYB3_CANGL</name>
<dbReference type="EMBL" id="JAYMYQ010000009">
    <property type="protein sequence ID" value="KAK7312963.1"/>
    <property type="molecule type" value="Genomic_DNA"/>
</dbReference>
<protein>
    <submittedName>
        <fullName evidence="1">Uncharacterized protein</fullName>
    </submittedName>
</protein>
<dbReference type="Proteomes" id="UP001367508">
    <property type="component" value="Unassembled WGS sequence"/>
</dbReference>
<keyword evidence="2" id="KW-1185">Reference proteome</keyword>
<gene>
    <name evidence="1" type="ORF">VNO77_37244</name>
</gene>